<evidence type="ECO:0000313" key="1">
    <source>
        <dbReference type="EMBL" id="RSH83035.1"/>
    </source>
</evidence>
<organism evidence="1 2">
    <name type="scientific">Saitozyma podzolica</name>
    <dbReference type="NCBI Taxonomy" id="1890683"/>
    <lineage>
        <taxon>Eukaryota</taxon>
        <taxon>Fungi</taxon>
        <taxon>Dikarya</taxon>
        <taxon>Basidiomycota</taxon>
        <taxon>Agaricomycotina</taxon>
        <taxon>Tremellomycetes</taxon>
        <taxon>Tremellales</taxon>
        <taxon>Trimorphomycetaceae</taxon>
        <taxon>Saitozyma</taxon>
    </lineage>
</organism>
<dbReference type="STRING" id="1890683.A0A427XWD7"/>
<evidence type="ECO:0000313" key="2">
    <source>
        <dbReference type="Proteomes" id="UP000279259"/>
    </source>
</evidence>
<reference evidence="1 2" key="1">
    <citation type="submission" date="2018-11" db="EMBL/GenBank/DDBJ databases">
        <title>Genome sequence of Saitozyma podzolica DSM 27192.</title>
        <authorList>
            <person name="Aliyu H."/>
            <person name="Gorte O."/>
            <person name="Ochsenreither K."/>
        </authorList>
    </citation>
    <scope>NUCLEOTIDE SEQUENCE [LARGE SCALE GENOMIC DNA]</scope>
    <source>
        <strain evidence="1 2">DSM 27192</strain>
    </source>
</reference>
<keyword evidence="2" id="KW-1185">Reference proteome</keyword>
<sequence>MLDQLNLKPIVIHSVEEVCNFNQGNCLATFDTMIVDSLPAAQKLRGIKQLRYIPIVLLAPNTRTRGPDNPSFIDLPEERRRLLALPSALAHLLIPILVNKPVPTCCEGSM</sequence>
<proteinExistence type="predicted"/>
<protein>
    <submittedName>
        <fullName evidence="1">Uncharacterized protein</fullName>
    </submittedName>
</protein>
<dbReference type="OrthoDB" id="10266508at2759"/>
<dbReference type="Proteomes" id="UP000279259">
    <property type="component" value="Unassembled WGS sequence"/>
</dbReference>
<dbReference type="EMBL" id="RSCD01000025">
    <property type="protein sequence ID" value="RSH83035.1"/>
    <property type="molecule type" value="Genomic_DNA"/>
</dbReference>
<name>A0A427XWD7_9TREE</name>
<comment type="caution">
    <text evidence="1">The sequence shown here is derived from an EMBL/GenBank/DDBJ whole genome shotgun (WGS) entry which is preliminary data.</text>
</comment>
<gene>
    <name evidence="1" type="ORF">EHS25_005745</name>
</gene>
<dbReference type="AlphaFoldDB" id="A0A427XWD7"/>
<accession>A0A427XWD7</accession>